<evidence type="ECO:0000256" key="5">
    <source>
        <dbReference type="ARBA" id="ARBA00023014"/>
    </source>
</evidence>
<keyword evidence="3" id="KW-0479">Metal-binding</keyword>
<dbReference type="InterPro" id="IPR026351">
    <property type="entry name" value="rSAM_ArsS-like"/>
</dbReference>
<dbReference type="Pfam" id="PF12345">
    <property type="entry name" value="DUF3641"/>
    <property type="match status" value="1"/>
</dbReference>
<dbReference type="GO" id="GO:0046872">
    <property type="term" value="F:metal ion binding"/>
    <property type="evidence" value="ECO:0007669"/>
    <property type="project" value="UniProtKB-KW"/>
</dbReference>
<dbReference type="RefSeq" id="WP_312743439.1">
    <property type="nucleotide sequence ID" value="NZ_CP116968.1"/>
</dbReference>
<proteinExistence type="predicted"/>
<evidence type="ECO:0000256" key="4">
    <source>
        <dbReference type="ARBA" id="ARBA00023004"/>
    </source>
</evidence>
<keyword evidence="5" id="KW-0411">Iron-sulfur</keyword>
<evidence type="ECO:0000313" key="8">
    <source>
        <dbReference type="EMBL" id="WNM61378.1"/>
    </source>
</evidence>
<evidence type="ECO:0000313" key="9">
    <source>
        <dbReference type="Proteomes" id="UP001302494"/>
    </source>
</evidence>
<dbReference type="SFLD" id="SFLDS00029">
    <property type="entry name" value="Radical_SAM"/>
    <property type="match status" value="1"/>
</dbReference>
<dbReference type="NCBIfam" id="TIGR04167">
    <property type="entry name" value="rSAM_SeCys"/>
    <property type="match status" value="1"/>
</dbReference>
<dbReference type="GO" id="GO:0051536">
    <property type="term" value="F:iron-sulfur cluster binding"/>
    <property type="evidence" value="ECO:0007669"/>
    <property type="project" value="UniProtKB-KW"/>
</dbReference>
<dbReference type="PANTHER" id="PTHR43728:SF1">
    <property type="entry name" value="FE-S OXIDOREDUCTASE"/>
    <property type="match status" value="1"/>
</dbReference>
<reference evidence="8 9" key="1">
    <citation type="submission" date="2023-01" db="EMBL/GenBank/DDBJ databases">
        <title>Cultivation and genomic characterization of new, ubiquitous marine nitrite-oxidizing bacteria from the Nitrospirales.</title>
        <authorList>
            <person name="Mueller A.J."/>
            <person name="Daebeler A."/>
            <person name="Herbold C.W."/>
            <person name="Kirkegaard R.H."/>
            <person name="Daims H."/>
        </authorList>
    </citation>
    <scope>NUCLEOTIDE SEQUENCE [LARGE SCALE GENOMIC DNA]</scope>
    <source>
        <strain evidence="8 9">DK</strain>
    </source>
</reference>
<dbReference type="InterPro" id="IPR024521">
    <property type="entry name" value="ArsS-like_C"/>
</dbReference>
<dbReference type="KEGG" id="nneo:PQG83_16700"/>
<organism evidence="8 9">
    <name type="scientific">Candidatus Nitrospira neomarina</name>
    <dbReference type="NCBI Taxonomy" id="3020899"/>
    <lineage>
        <taxon>Bacteria</taxon>
        <taxon>Pseudomonadati</taxon>
        <taxon>Nitrospirota</taxon>
        <taxon>Nitrospiria</taxon>
        <taxon>Nitrospirales</taxon>
        <taxon>Nitrospiraceae</taxon>
        <taxon>Nitrospira</taxon>
    </lineage>
</organism>
<dbReference type="AlphaFoldDB" id="A0AA96JVE9"/>
<dbReference type="InterPro" id="IPR007197">
    <property type="entry name" value="rSAM"/>
</dbReference>
<evidence type="ECO:0000256" key="1">
    <source>
        <dbReference type="ARBA" id="ARBA00001966"/>
    </source>
</evidence>
<keyword evidence="4" id="KW-0408">Iron</keyword>
<accession>A0AA96JVE9</accession>
<dbReference type="EMBL" id="CP116968">
    <property type="protein sequence ID" value="WNM61378.1"/>
    <property type="molecule type" value="Genomic_DNA"/>
</dbReference>
<dbReference type="GO" id="GO:0003824">
    <property type="term" value="F:catalytic activity"/>
    <property type="evidence" value="ECO:0007669"/>
    <property type="project" value="InterPro"/>
</dbReference>
<evidence type="ECO:0000259" key="6">
    <source>
        <dbReference type="Pfam" id="PF04055"/>
    </source>
</evidence>
<sequence>MKTSALPMVAPDQSSGIVPSFEKALALHHSLPLMAQSISTLQVNVGKVCNQTCHHCHVDAGPQRTESMSKATMDQILDVLDRTPQIMTVDITGGAPEMNPHFEYLVEQCRVRNRKVIDRCNLTVFYVKGKSHLPQFLADHQVDIVASLPCYEANNVDQQRGKGVFNRSITALQTLNDLGYGLDGTGLMLDLVYNPLGPVLPPPQVELEQDFKEELGQRYGIQFNRLYTITNMPISRFWDELREVGQLEHYYTLLLNNFNPMAVDGLMCRSLLSVGWDGRLYDCDFNQMLDLPVQPESQAWIDRFNSTELKHRRIAVGPHCLGCTAGSGSSCGGALT</sequence>
<feature type="domain" description="Arsenosugar biosynthesis radical SAM protein ArsS-like C-terminal" evidence="7">
    <location>
        <begin position="200"/>
        <end position="334"/>
    </location>
</feature>
<evidence type="ECO:0000259" key="7">
    <source>
        <dbReference type="Pfam" id="PF12345"/>
    </source>
</evidence>
<gene>
    <name evidence="8" type="primary">arsS</name>
    <name evidence="8" type="ORF">PQG83_16700</name>
</gene>
<dbReference type="InterPro" id="IPR013785">
    <property type="entry name" value="Aldolase_TIM"/>
</dbReference>
<name>A0AA96JVE9_9BACT</name>
<evidence type="ECO:0000256" key="2">
    <source>
        <dbReference type="ARBA" id="ARBA00022691"/>
    </source>
</evidence>
<dbReference type="InterPro" id="IPR058240">
    <property type="entry name" value="rSAM_sf"/>
</dbReference>
<dbReference type="Pfam" id="PF04055">
    <property type="entry name" value="Radical_SAM"/>
    <property type="match status" value="1"/>
</dbReference>
<keyword evidence="9" id="KW-1185">Reference proteome</keyword>
<dbReference type="Proteomes" id="UP001302494">
    <property type="component" value="Chromosome"/>
</dbReference>
<comment type="cofactor">
    <cofactor evidence="1">
        <name>[4Fe-4S] cluster</name>
        <dbReference type="ChEBI" id="CHEBI:49883"/>
    </cofactor>
</comment>
<evidence type="ECO:0000256" key="3">
    <source>
        <dbReference type="ARBA" id="ARBA00022723"/>
    </source>
</evidence>
<dbReference type="Gene3D" id="3.20.20.70">
    <property type="entry name" value="Aldolase class I"/>
    <property type="match status" value="1"/>
</dbReference>
<protein>
    <submittedName>
        <fullName evidence="8">Arsenosugar biosynthesis radical SAM protein ArsS</fullName>
    </submittedName>
</protein>
<keyword evidence="2" id="KW-0949">S-adenosyl-L-methionine</keyword>
<dbReference type="PANTHER" id="PTHR43728">
    <property type="entry name" value="SLR0304 PROTEIN"/>
    <property type="match status" value="1"/>
</dbReference>
<dbReference type="SUPFAM" id="SSF102114">
    <property type="entry name" value="Radical SAM enzymes"/>
    <property type="match status" value="1"/>
</dbReference>
<feature type="domain" description="Radical SAM core" evidence="6">
    <location>
        <begin position="43"/>
        <end position="180"/>
    </location>
</feature>
<dbReference type="CDD" id="cd01335">
    <property type="entry name" value="Radical_SAM"/>
    <property type="match status" value="1"/>
</dbReference>